<evidence type="ECO:0000313" key="3">
    <source>
        <dbReference type="Proteomes" id="UP001235939"/>
    </source>
</evidence>
<name>A0ABY6LU83_9ARAC</name>
<protein>
    <recommendedName>
        <fullName evidence="4">Reverse transcriptase domain-containing protein</fullName>
    </recommendedName>
</protein>
<keyword evidence="3" id="KW-1185">Reference proteome</keyword>
<accession>A0ABY6LU83</accession>
<gene>
    <name evidence="2" type="ORF">LAZ67_X002952</name>
</gene>
<dbReference type="Proteomes" id="UP001235939">
    <property type="component" value="Chromosome X"/>
</dbReference>
<evidence type="ECO:0000256" key="1">
    <source>
        <dbReference type="SAM" id="MobiDB-lite"/>
    </source>
</evidence>
<reference evidence="2 3" key="1">
    <citation type="submission" date="2022-03" db="EMBL/GenBank/DDBJ databases">
        <title>A chromosomal length assembly of Cordylochernes scorpioides.</title>
        <authorList>
            <person name="Zeh D."/>
            <person name="Zeh J."/>
        </authorList>
    </citation>
    <scope>NUCLEOTIDE SEQUENCE [LARGE SCALE GENOMIC DNA]</scope>
    <source>
        <strain evidence="2">IN4F17</strain>
        <tissue evidence="2">Whole Body</tissue>
    </source>
</reference>
<feature type="compositionally biased region" description="Basic and acidic residues" evidence="1">
    <location>
        <begin position="529"/>
        <end position="547"/>
    </location>
</feature>
<feature type="region of interest" description="Disordered" evidence="1">
    <location>
        <begin position="528"/>
        <end position="560"/>
    </location>
</feature>
<dbReference type="EMBL" id="CP092886">
    <property type="protein sequence ID" value="UYV84651.1"/>
    <property type="molecule type" value="Genomic_DNA"/>
</dbReference>
<evidence type="ECO:0008006" key="4">
    <source>
        <dbReference type="Google" id="ProtNLM"/>
    </source>
</evidence>
<sequence length="560" mass="63569">MLDIDEKISDLERRLELGEMRQRNQEWVDEGNPHPWWCEARLPSVCVSPIAFNLYIESIVRTLENLGRNLGFKDFYKITTTLAYADDPILVVDKGVIRIGVTRNKEALDTLLDALSDQAAKAGLRMKPQKCATLHLLCRGRRRVLPTPFKIEGAPAPAMTKDESYLHLGVPTGFAKFRSLSKALQDLETEVEKIDESLLTPWQKIDVIKTFVYPKLDFILRGAPIHKTNFGKIDRLITFLANKWLNLPKRASNEVLFIPPSQGGAGLLPFCDRAELSKITQAFKILMSKDANTENLAKIFLKWTLNRKLGRSASGKDIVDYLSVWKQEQKMPQVWAGNETLPYVLQHCRMHSAAWKRRHDAVLERLRKALRVKEEVRINQRLPNSSSPLKPDLVIIEKDAKKVTMVDAAIPFENRNEALSAARAEKIKKYEALAEELWKDGYKVDLEAFLVGSLGGWDNKNERALKMLEVSPRGPATSMWSIFREGGNNNQPFPTYILPLKASVNTYNLPRICGPPFKTLGPCLPPRNWKQEPPAHEDHTCKNHMDPGQENDQGPEGVKE</sequence>
<proteinExistence type="predicted"/>
<dbReference type="PANTHER" id="PTHR35450:SF2">
    <property type="entry name" value="REVERSE TRANSCRIPTASE DOMAIN-CONTAINING PROTEIN"/>
    <property type="match status" value="1"/>
</dbReference>
<evidence type="ECO:0000313" key="2">
    <source>
        <dbReference type="EMBL" id="UYV84651.1"/>
    </source>
</evidence>
<organism evidence="2 3">
    <name type="scientific">Cordylochernes scorpioides</name>
    <dbReference type="NCBI Taxonomy" id="51811"/>
    <lineage>
        <taxon>Eukaryota</taxon>
        <taxon>Metazoa</taxon>
        <taxon>Ecdysozoa</taxon>
        <taxon>Arthropoda</taxon>
        <taxon>Chelicerata</taxon>
        <taxon>Arachnida</taxon>
        <taxon>Pseudoscorpiones</taxon>
        <taxon>Cheliferoidea</taxon>
        <taxon>Chernetidae</taxon>
        <taxon>Cordylochernes</taxon>
    </lineage>
</organism>
<dbReference type="PANTHER" id="PTHR35450">
    <property type="entry name" value="REVERSE TRANSCRIPTASE DOMAIN-CONTAINING PROTEIN"/>
    <property type="match status" value="1"/>
</dbReference>